<accession>A0AA39M3W9</accession>
<name>A0AA39M3W9_9BILA</name>
<organism evidence="1 2">
    <name type="scientific">Steinernema hermaphroditum</name>
    <dbReference type="NCBI Taxonomy" id="289476"/>
    <lineage>
        <taxon>Eukaryota</taxon>
        <taxon>Metazoa</taxon>
        <taxon>Ecdysozoa</taxon>
        <taxon>Nematoda</taxon>
        <taxon>Chromadorea</taxon>
        <taxon>Rhabditida</taxon>
        <taxon>Tylenchina</taxon>
        <taxon>Panagrolaimomorpha</taxon>
        <taxon>Strongyloidoidea</taxon>
        <taxon>Steinernematidae</taxon>
        <taxon>Steinernema</taxon>
    </lineage>
</organism>
<evidence type="ECO:0000313" key="2">
    <source>
        <dbReference type="Proteomes" id="UP001175271"/>
    </source>
</evidence>
<reference evidence="1" key="1">
    <citation type="submission" date="2023-06" db="EMBL/GenBank/DDBJ databases">
        <title>Genomic analysis of the entomopathogenic nematode Steinernema hermaphroditum.</title>
        <authorList>
            <person name="Schwarz E.M."/>
            <person name="Heppert J.K."/>
            <person name="Baniya A."/>
            <person name="Schwartz H.T."/>
            <person name="Tan C.-H."/>
            <person name="Antoshechkin I."/>
            <person name="Sternberg P.W."/>
            <person name="Goodrich-Blair H."/>
            <person name="Dillman A.R."/>
        </authorList>
    </citation>
    <scope>NUCLEOTIDE SEQUENCE</scope>
    <source>
        <strain evidence="1">PS9179</strain>
        <tissue evidence="1">Whole animal</tissue>
    </source>
</reference>
<dbReference type="AlphaFoldDB" id="A0AA39M3W9"/>
<sequence length="120" mass="13150">MLFGSDPVSRVNLTLRFPRWRDTILLFVKNSTVKGHCKFGNIHHPAVANGLISVSVSRDCPAFVLIPTNAAEYQTSASNCPLLGMATVEPITVPANMRVDVKTIQNGLRKLEDPLIATYT</sequence>
<dbReference type="Proteomes" id="UP001175271">
    <property type="component" value="Unassembled WGS sequence"/>
</dbReference>
<gene>
    <name evidence="1" type="ORF">QR680_014250</name>
</gene>
<keyword evidence="2" id="KW-1185">Reference proteome</keyword>
<evidence type="ECO:0000313" key="1">
    <source>
        <dbReference type="EMBL" id="KAK0419644.1"/>
    </source>
</evidence>
<protein>
    <submittedName>
        <fullName evidence="1">Uncharacterized protein</fullName>
    </submittedName>
</protein>
<proteinExistence type="predicted"/>
<comment type="caution">
    <text evidence="1">The sequence shown here is derived from an EMBL/GenBank/DDBJ whole genome shotgun (WGS) entry which is preliminary data.</text>
</comment>
<dbReference type="EMBL" id="JAUCMV010000002">
    <property type="protein sequence ID" value="KAK0419644.1"/>
    <property type="molecule type" value="Genomic_DNA"/>
</dbReference>